<dbReference type="EMBL" id="JANPWB010000012">
    <property type="protein sequence ID" value="KAJ1120579.1"/>
    <property type="molecule type" value="Genomic_DNA"/>
</dbReference>
<reference evidence="2" key="1">
    <citation type="journal article" date="2022" name="bioRxiv">
        <title>Sequencing and chromosome-scale assembly of the giantPleurodeles waltlgenome.</title>
        <authorList>
            <person name="Brown T."/>
            <person name="Elewa A."/>
            <person name="Iarovenko S."/>
            <person name="Subramanian E."/>
            <person name="Araus A.J."/>
            <person name="Petzold A."/>
            <person name="Susuki M."/>
            <person name="Suzuki K.-i.T."/>
            <person name="Hayashi T."/>
            <person name="Toyoda A."/>
            <person name="Oliveira C."/>
            <person name="Osipova E."/>
            <person name="Leigh N.D."/>
            <person name="Simon A."/>
            <person name="Yun M.H."/>
        </authorList>
    </citation>
    <scope>NUCLEOTIDE SEQUENCE</scope>
    <source>
        <strain evidence="2">20211129_DDA</strain>
        <tissue evidence="2">Liver</tissue>
    </source>
</reference>
<proteinExistence type="predicted"/>
<gene>
    <name evidence="2" type="ORF">NDU88_008742</name>
</gene>
<dbReference type="Proteomes" id="UP001066276">
    <property type="component" value="Chromosome 8"/>
</dbReference>
<evidence type="ECO:0000313" key="3">
    <source>
        <dbReference type="Proteomes" id="UP001066276"/>
    </source>
</evidence>
<keyword evidence="3" id="KW-1185">Reference proteome</keyword>
<protein>
    <submittedName>
        <fullName evidence="2">Uncharacterized protein</fullName>
    </submittedName>
</protein>
<sequence>MALWQACTWQEGGAAEQEAGQGPSGAPGPHGRRSWAAFRPAPGVCPGLPVRALSVGSAGGQLVNASQCGAPGRAPREAVGSAVGSAGAAVGSARRLLVLRAAVGSAGGGGLRGAAVGSAGRLGAPRGGWGLRGAAGGSAGRLGAPRVLQSREAGQAPPPQSG</sequence>
<evidence type="ECO:0000256" key="1">
    <source>
        <dbReference type="SAM" id="MobiDB-lite"/>
    </source>
</evidence>
<name>A0AAV7P047_PLEWA</name>
<comment type="caution">
    <text evidence="2">The sequence shown here is derived from an EMBL/GenBank/DDBJ whole genome shotgun (WGS) entry which is preliminary data.</text>
</comment>
<feature type="compositionally biased region" description="Low complexity" evidence="1">
    <location>
        <begin position="12"/>
        <end position="21"/>
    </location>
</feature>
<dbReference type="AlphaFoldDB" id="A0AAV7P047"/>
<feature type="region of interest" description="Disordered" evidence="1">
    <location>
        <begin position="126"/>
        <end position="162"/>
    </location>
</feature>
<feature type="region of interest" description="Disordered" evidence="1">
    <location>
        <begin position="12"/>
        <end position="33"/>
    </location>
</feature>
<feature type="compositionally biased region" description="Gly residues" evidence="1">
    <location>
        <begin position="126"/>
        <end position="140"/>
    </location>
</feature>
<evidence type="ECO:0000313" key="2">
    <source>
        <dbReference type="EMBL" id="KAJ1120579.1"/>
    </source>
</evidence>
<organism evidence="2 3">
    <name type="scientific">Pleurodeles waltl</name>
    <name type="common">Iberian ribbed newt</name>
    <dbReference type="NCBI Taxonomy" id="8319"/>
    <lineage>
        <taxon>Eukaryota</taxon>
        <taxon>Metazoa</taxon>
        <taxon>Chordata</taxon>
        <taxon>Craniata</taxon>
        <taxon>Vertebrata</taxon>
        <taxon>Euteleostomi</taxon>
        <taxon>Amphibia</taxon>
        <taxon>Batrachia</taxon>
        <taxon>Caudata</taxon>
        <taxon>Salamandroidea</taxon>
        <taxon>Salamandridae</taxon>
        <taxon>Pleurodelinae</taxon>
        <taxon>Pleurodeles</taxon>
    </lineage>
</organism>
<accession>A0AAV7P047</accession>